<feature type="binding site" evidence="1">
    <location>
        <position position="43"/>
    </location>
    <ligand>
        <name>S-adenosyl-L-methionine</name>
        <dbReference type="ChEBI" id="CHEBI:59789"/>
    </ligand>
</feature>
<feature type="binding site" evidence="1">
    <location>
        <position position="89"/>
    </location>
    <ligand>
        <name>S-adenosyl-L-methionine</name>
        <dbReference type="ChEBI" id="CHEBI:59789"/>
    </ligand>
</feature>
<dbReference type="InterPro" id="IPR001737">
    <property type="entry name" value="KsgA/Erm"/>
</dbReference>
<comment type="catalytic activity">
    <reaction evidence="1">
        <text>adenosine(1518)/adenosine(1519) in 16S rRNA + 4 S-adenosyl-L-methionine = N(6)-dimethyladenosine(1518)/N(6)-dimethyladenosine(1519) in 16S rRNA + 4 S-adenosyl-L-homocysteine + 4 H(+)</text>
        <dbReference type="Rhea" id="RHEA:19609"/>
        <dbReference type="Rhea" id="RHEA-COMP:10232"/>
        <dbReference type="Rhea" id="RHEA-COMP:10233"/>
        <dbReference type="ChEBI" id="CHEBI:15378"/>
        <dbReference type="ChEBI" id="CHEBI:57856"/>
        <dbReference type="ChEBI" id="CHEBI:59789"/>
        <dbReference type="ChEBI" id="CHEBI:74411"/>
        <dbReference type="ChEBI" id="CHEBI:74493"/>
        <dbReference type="EC" id="2.1.1.182"/>
    </reaction>
</comment>
<dbReference type="FunFam" id="1.10.8.100:FF:000001">
    <property type="entry name" value="Ribosomal RNA small subunit methyltransferase A"/>
    <property type="match status" value="1"/>
</dbReference>
<keyword evidence="1" id="KW-0694">RNA-binding</keyword>
<dbReference type="RefSeq" id="WP_017376323.1">
    <property type="nucleotide sequence ID" value="NZ_CP012508.1"/>
</dbReference>
<evidence type="ECO:0000313" key="3">
    <source>
        <dbReference type="Proteomes" id="UP000029558"/>
    </source>
</evidence>
<protein>
    <recommendedName>
        <fullName evidence="1">Ribosomal RNA small subunit methyltransferase A</fullName>
        <ecNumber evidence="1">2.1.1.182</ecNumber>
    </recommendedName>
    <alternativeName>
        <fullName evidence="1">16S rRNA (adenine(1518)-N(6)/adenine(1519)-N(6))-dimethyltransferase</fullName>
    </alternativeName>
    <alternativeName>
        <fullName evidence="1">16S rRNA dimethyladenosine transferase</fullName>
    </alternativeName>
    <alternativeName>
        <fullName evidence="1">16S rRNA dimethylase</fullName>
    </alternativeName>
    <alternativeName>
        <fullName evidence="1">S-adenosylmethionine-6-N', N'-adenosyl(rRNA) dimethyltransferase</fullName>
    </alternativeName>
</protein>
<dbReference type="InterPro" id="IPR011530">
    <property type="entry name" value="rRNA_adenine_dimethylase"/>
</dbReference>
<dbReference type="OrthoDB" id="9814755at2"/>
<keyword evidence="1" id="KW-0963">Cytoplasm</keyword>
<dbReference type="GO" id="GO:0003723">
    <property type="term" value="F:RNA binding"/>
    <property type="evidence" value="ECO:0007669"/>
    <property type="project" value="UniProtKB-UniRule"/>
</dbReference>
<dbReference type="Gene3D" id="3.40.50.150">
    <property type="entry name" value="Vaccinia Virus protein VP39"/>
    <property type="match status" value="1"/>
</dbReference>
<sequence>MKSLQGHTARKRFGQNFLHNHHIIRQIIDAISPQDTDHIVEIGPGLGAITEYLVAGCQKLDVIEIDRDLIPKLQDKFQAQNNFKIHEADALKFNFAALQNNNNQSNNPVLPLRVVGNLPYNISTPLLFHLFSFPGLIQDMHFMLQKEVVERMAAPAGSTDYGRLSVMAQYHSQVDMLFTVPPSAFIPAPKVESAIVRLTPYKQPKITAYNLKHFEQLVTQAFTQRRKTIRNSLKKMATADQLEQAGITAELRPEMIPLTQYVILSNLLQQEHK</sequence>
<dbReference type="NCBIfam" id="TIGR00755">
    <property type="entry name" value="ksgA"/>
    <property type="match status" value="1"/>
</dbReference>
<dbReference type="PROSITE" id="PS51689">
    <property type="entry name" value="SAM_RNA_A_N6_MT"/>
    <property type="match status" value="1"/>
</dbReference>
<dbReference type="InterPro" id="IPR029063">
    <property type="entry name" value="SAM-dependent_MTases_sf"/>
</dbReference>
<dbReference type="SMART" id="SM00650">
    <property type="entry name" value="rADc"/>
    <property type="match status" value="1"/>
</dbReference>
<evidence type="ECO:0000313" key="2">
    <source>
        <dbReference type="EMBL" id="ALB23639.1"/>
    </source>
</evidence>
<dbReference type="InterPro" id="IPR020596">
    <property type="entry name" value="rRNA_Ade_Mease_Trfase_CS"/>
</dbReference>
<dbReference type="SUPFAM" id="SSF53335">
    <property type="entry name" value="S-adenosyl-L-methionine-dependent methyltransferases"/>
    <property type="match status" value="1"/>
</dbReference>
<dbReference type="EMBL" id="CP012508">
    <property type="protein sequence ID" value="ALB23639.1"/>
    <property type="molecule type" value="Genomic_DNA"/>
</dbReference>
<dbReference type="Proteomes" id="UP000029558">
    <property type="component" value="Chromosome"/>
</dbReference>
<keyword evidence="1 2" id="KW-0808">Transferase</keyword>
<feature type="binding site" evidence="1">
    <location>
        <position position="117"/>
    </location>
    <ligand>
        <name>S-adenosyl-L-methionine</name>
        <dbReference type="ChEBI" id="CHEBI:59789"/>
    </ligand>
</feature>
<proteinExistence type="inferred from homology"/>
<comment type="function">
    <text evidence="1">Specifically dimethylates two adjacent adenosines (A1518 and A1519) in the loop of a conserved hairpin near the 3'-end of 16S rRNA in the 30S particle. May play a critical role in biogenesis of 30S subunits.</text>
</comment>
<comment type="subcellular location">
    <subcellularLocation>
        <location evidence="1">Cytoplasm</location>
    </subcellularLocation>
</comment>
<dbReference type="EC" id="2.1.1.182" evidence="1"/>
<dbReference type="HAMAP" id="MF_00607">
    <property type="entry name" value="16SrRNA_methyltr_A"/>
    <property type="match status" value="1"/>
</dbReference>
<feature type="binding site" evidence="1">
    <location>
        <position position="16"/>
    </location>
    <ligand>
        <name>S-adenosyl-L-methionine</name>
        <dbReference type="ChEBI" id="CHEBI:59789"/>
    </ligand>
</feature>
<dbReference type="InterPro" id="IPR020598">
    <property type="entry name" value="rRNA_Ade_methylase_Trfase_N"/>
</dbReference>
<dbReference type="PROSITE" id="PS01131">
    <property type="entry name" value="RRNA_A_DIMETH"/>
    <property type="match status" value="1"/>
</dbReference>
<comment type="similarity">
    <text evidence="1">Belongs to the class I-like SAM-binding methyltransferase superfamily. rRNA adenine N(6)-methyltransferase family. RsmA subfamily.</text>
</comment>
<dbReference type="PANTHER" id="PTHR11727:SF7">
    <property type="entry name" value="DIMETHYLADENOSINE TRANSFERASE-RELATED"/>
    <property type="match status" value="1"/>
</dbReference>
<gene>
    <name evidence="1" type="primary">rsmA</name>
    <name evidence="1" type="synonym">ksgA</name>
    <name evidence="2" type="ORF">KU39_2461</name>
</gene>
<evidence type="ECO:0000256" key="1">
    <source>
        <dbReference type="HAMAP-Rule" id="MF_00607"/>
    </source>
</evidence>
<feature type="binding site" evidence="1">
    <location>
        <position position="18"/>
    </location>
    <ligand>
        <name>S-adenosyl-L-methionine</name>
        <dbReference type="ChEBI" id="CHEBI:59789"/>
    </ligand>
</feature>
<keyword evidence="1 2" id="KW-0489">Methyltransferase</keyword>
<feature type="binding site" evidence="1">
    <location>
        <position position="64"/>
    </location>
    <ligand>
        <name>S-adenosyl-L-methionine</name>
        <dbReference type="ChEBI" id="CHEBI:59789"/>
    </ligand>
</feature>
<dbReference type="AlphaFoldDB" id="A0A1L6TDW6"/>
<organism evidence="2 3">
    <name type="scientific">Piscirickettsia salmonis</name>
    <dbReference type="NCBI Taxonomy" id="1238"/>
    <lineage>
        <taxon>Bacteria</taxon>
        <taxon>Pseudomonadati</taxon>
        <taxon>Pseudomonadota</taxon>
        <taxon>Gammaproteobacteria</taxon>
        <taxon>Thiotrichales</taxon>
        <taxon>Piscirickettsiaceae</taxon>
        <taxon>Piscirickettsia</taxon>
    </lineage>
</organism>
<dbReference type="PANTHER" id="PTHR11727">
    <property type="entry name" value="DIMETHYLADENOSINE TRANSFERASE"/>
    <property type="match status" value="1"/>
</dbReference>
<reference evidence="2 3" key="1">
    <citation type="journal article" date="2014" name="Genome Announc.">
        <title>Comparative Genome Analysis of Two Isolates of the Fish Pathogen Piscirickettsia salmonis from Different Hosts Reveals Major Differences in Virulence-Associated Secretion Systems.</title>
        <authorList>
            <person name="Bohle H."/>
            <person name="Henriquez P."/>
            <person name="Grothusen H."/>
            <person name="Navas E."/>
            <person name="Sandoval A."/>
            <person name="Bustamante F."/>
            <person name="Bustos P."/>
            <person name="Mancilla M."/>
        </authorList>
    </citation>
    <scope>NUCLEOTIDE SEQUENCE [LARGE SCALE GENOMIC DNA]</scope>
    <source>
        <strain evidence="3">B1-32597</strain>
    </source>
</reference>
<dbReference type="Pfam" id="PF00398">
    <property type="entry name" value="RrnaAD"/>
    <property type="match status" value="1"/>
</dbReference>
<accession>A0A1L6TDW6</accession>
<dbReference type="InterPro" id="IPR023165">
    <property type="entry name" value="rRNA_Ade_diMease-like_C"/>
</dbReference>
<keyword evidence="1" id="KW-0698">rRNA processing</keyword>
<dbReference type="GO" id="GO:0052908">
    <property type="term" value="F:16S rRNA (adenine(1518)-N(6)/adenine(1519)-N(6))-dimethyltransferase activity"/>
    <property type="evidence" value="ECO:0007669"/>
    <property type="project" value="UniProtKB-EC"/>
</dbReference>
<keyword evidence="1" id="KW-0949">S-adenosyl-L-methionine</keyword>
<dbReference type="GO" id="GO:0005829">
    <property type="term" value="C:cytosol"/>
    <property type="evidence" value="ECO:0007669"/>
    <property type="project" value="TreeGrafter"/>
</dbReference>
<name>A0A1L6TDW6_PISSA</name>
<dbReference type="Gene3D" id="1.10.8.100">
    <property type="entry name" value="Ribosomal RNA adenine dimethylase-like, domain 2"/>
    <property type="match status" value="1"/>
</dbReference>